<dbReference type="Gene3D" id="3.30.160.60">
    <property type="entry name" value="Classic Zinc Finger"/>
    <property type="match status" value="1"/>
</dbReference>
<evidence type="ECO:0000256" key="1">
    <source>
        <dbReference type="ARBA" id="ARBA00022723"/>
    </source>
</evidence>
<accession>A0A2K3KUU2</accession>
<keyword evidence="1" id="KW-0479">Metal-binding</keyword>
<evidence type="ECO:0000256" key="2">
    <source>
        <dbReference type="ARBA" id="ARBA00022771"/>
    </source>
</evidence>
<dbReference type="InterPro" id="IPR013087">
    <property type="entry name" value="Znf_C2H2_type"/>
</dbReference>
<proteinExistence type="predicted"/>
<dbReference type="PROSITE" id="PS00028">
    <property type="entry name" value="ZINC_FINGER_C2H2_1"/>
    <property type="match status" value="1"/>
</dbReference>
<evidence type="ECO:0000313" key="8">
    <source>
        <dbReference type="Proteomes" id="UP000236291"/>
    </source>
</evidence>
<comment type="caution">
    <text evidence="7">The sequence shown here is derived from an EMBL/GenBank/DDBJ whole genome shotgun (WGS) entry which is preliminary data.</text>
</comment>
<evidence type="ECO:0000256" key="3">
    <source>
        <dbReference type="ARBA" id="ARBA00022833"/>
    </source>
</evidence>
<organism evidence="7 8">
    <name type="scientific">Trifolium pratense</name>
    <name type="common">Red clover</name>
    <dbReference type="NCBI Taxonomy" id="57577"/>
    <lineage>
        <taxon>Eukaryota</taxon>
        <taxon>Viridiplantae</taxon>
        <taxon>Streptophyta</taxon>
        <taxon>Embryophyta</taxon>
        <taxon>Tracheophyta</taxon>
        <taxon>Spermatophyta</taxon>
        <taxon>Magnoliopsida</taxon>
        <taxon>eudicotyledons</taxon>
        <taxon>Gunneridae</taxon>
        <taxon>Pentapetalae</taxon>
        <taxon>rosids</taxon>
        <taxon>fabids</taxon>
        <taxon>Fabales</taxon>
        <taxon>Fabaceae</taxon>
        <taxon>Papilionoideae</taxon>
        <taxon>50 kb inversion clade</taxon>
        <taxon>NPAAA clade</taxon>
        <taxon>Hologalegina</taxon>
        <taxon>IRL clade</taxon>
        <taxon>Trifolieae</taxon>
        <taxon>Trifolium</taxon>
    </lineage>
</organism>
<dbReference type="SUPFAM" id="SSF57667">
    <property type="entry name" value="beta-beta-alpha zinc fingers"/>
    <property type="match status" value="1"/>
</dbReference>
<name>A0A2K3KUU2_TRIPR</name>
<evidence type="ECO:0000313" key="7">
    <source>
        <dbReference type="EMBL" id="PNX70034.1"/>
    </source>
</evidence>
<dbReference type="SMART" id="SM00355">
    <property type="entry name" value="ZnF_C2H2"/>
    <property type="match status" value="1"/>
</dbReference>
<evidence type="ECO:0000256" key="5">
    <source>
        <dbReference type="SAM" id="MobiDB-lite"/>
    </source>
</evidence>
<dbReference type="Gramene" id="Tp57577_TGAC_v2_mRNA23232">
    <property type="protein sequence ID" value="Tp57577_TGAC_v2_mRNA23232"/>
    <property type="gene ID" value="Tp57577_TGAC_v2_gene22461"/>
</dbReference>
<dbReference type="AlphaFoldDB" id="A0A2K3KUU2"/>
<keyword evidence="2 4" id="KW-0863">Zinc-finger</keyword>
<feature type="region of interest" description="Disordered" evidence="5">
    <location>
        <begin position="1"/>
        <end position="34"/>
    </location>
</feature>
<gene>
    <name evidence="7" type="ORF">L195_g057051</name>
</gene>
<dbReference type="Proteomes" id="UP000236291">
    <property type="component" value="Unassembled WGS sequence"/>
</dbReference>
<sequence>MAPTTTPTATSNDNSSNKDFDDTKSGSSNIPDAGAKNVKCEVCAKTFRNESALRDHMAEKHGDKKCFKCNLNFDTDQQRQEHMDRGICSKN</sequence>
<dbReference type="EMBL" id="ASHM01110941">
    <property type="protein sequence ID" value="PNX70034.1"/>
    <property type="molecule type" value="Genomic_DNA"/>
</dbReference>
<dbReference type="GO" id="GO:0008270">
    <property type="term" value="F:zinc ion binding"/>
    <property type="evidence" value="ECO:0007669"/>
    <property type="project" value="UniProtKB-KW"/>
</dbReference>
<dbReference type="InterPro" id="IPR036236">
    <property type="entry name" value="Znf_C2H2_sf"/>
</dbReference>
<protein>
    <submittedName>
        <fullName evidence="7">Gastrula zinc finger-like protein</fullName>
    </submittedName>
</protein>
<evidence type="ECO:0000259" key="6">
    <source>
        <dbReference type="PROSITE" id="PS50157"/>
    </source>
</evidence>
<dbReference type="InterPro" id="IPR022755">
    <property type="entry name" value="Znf_C2H2_jaz"/>
</dbReference>
<reference evidence="7 8" key="2">
    <citation type="journal article" date="2017" name="Front. Plant Sci.">
        <title>Gene Classification and Mining of Molecular Markers Useful in Red Clover (Trifolium pratense) Breeding.</title>
        <authorList>
            <person name="Istvanek J."/>
            <person name="Dluhosova J."/>
            <person name="Dluhos P."/>
            <person name="Patkova L."/>
            <person name="Nedelnik J."/>
            <person name="Repkova J."/>
        </authorList>
    </citation>
    <scope>NUCLEOTIDE SEQUENCE [LARGE SCALE GENOMIC DNA]</scope>
    <source>
        <strain evidence="8">cv. Tatra</strain>
        <tissue evidence="7">Young leaves</tissue>
    </source>
</reference>
<feature type="domain" description="C2H2-type" evidence="6">
    <location>
        <begin position="38"/>
        <end position="66"/>
    </location>
</feature>
<evidence type="ECO:0000256" key="4">
    <source>
        <dbReference type="PROSITE-ProRule" id="PRU00042"/>
    </source>
</evidence>
<dbReference type="Pfam" id="PF12171">
    <property type="entry name" value="zf-C2H2_jaz"/>
    <property type="match status" value="1"/>
</dbReference>
<dbReference type="PROSITE" id="PS50157">
    <property type="entry name" value="ZINC_FINGER_C2H2_2"/>
    <property type="match status" value="1"/>
</dbReference>
<reference evidence="7 8" key="1">
    <citation type="journal article" date="2014" name="Am. J. Bot.">
        <title>Genome assembly and annotation for red clover (Trifolium pratense; Fabaceae).</title>
        <authorList>
            <person name="Istvanek J."/>
            <person name="Jaros M."/>
            <person name="Krenek A."/>
            <person name="Repkova J."/>
        </authorList>
    </citation>
    <scope>NUCLEOTIDE SEQUENCE [LARGE SCALE GENOMIC DNA]</scope>
    <source>
        <strain evidence="8">cv. Tatra</strain>
        <tissue evidence="7">Young leaves</tissue>
    </source>
</reference>
<keyword evidence="3" id="KW-0862">Zinc</keyword>